<accession>A0A4S1DZI7</accession>
<gene>
    <name evidence="1" type="ORF">EM932_07105</name>
</gene>
<keyword evidence="2" id="KW-1185">Reference proteome</keyword>
<dbReference type="EMBL" id="SRSO01000007">
    <property type="protein sequence ID" value="TGV03433.1"/>
    <property type="molecule type" value="Genomic_DNA"/>
</dbReference>
<proteinExistence type="predicted"/>
<sequence>MKRIIGFLGIVVFAIALSFSMKINTSSNTKLANLMTINYANAEPGGAWDKTKRTPCDPIWRTNTYSYWANLASLTSIISEIESNGQTVTGTQSYNGGFVITAEAYEEVEQEKKDCVQGWGFCFTKTPCGDV</sequence>
<reference evidence="1 2" key="1">
    <citation type="submission" date="2019-04" db="EMBL/GenBank/DDBJ databases">
        <authorList>
            <person name="Liu A."/>
        </authorList>
    </citation>
    <scope>NUCLEOTIDE SEQUENCE [LARGE SCALE GENOMIC DNA]</scope>
    <source>
        <strain evidence="1 2">RZ03</strain>
    </source>
</reference>
<dbReference type="AlphaFoldDB" id="A0A4S1DZI7"/>
<dbReference type="Proteomes" id="UP000307602">
    <property type="component" value="Unassembled WGS sequence"/>
</dbReference>
<evidence type="ECO:0000313" key="1">
    <source>
        <dbReference type="EMBL" id="TGV03433.1"/>
    </source>
</evidence>
<comment type="caution">
    <text evidence="1">The sequence shown here is derived from an EMBL/GenBank/DDBJ whole genome shotgun (WGS) entry which is preliminary data.</text>
</comment>
<organism evidence="1 2">
    <name type="scientific">Flavivirga rizhaonensis</name>
    <dbReference type="NCBI Taxonomy" id="2559571"/>
    <lineage>
        <taxon>Bacteria</taxon>
        <taxon>Pseudomonadati</taxon>
        <taxon>Bacteroidota</taxon>
        <taxon>Flavobacteriia</taxon>
        <taxon>Flavobacteriales</taxon>
        <taxon>Flavobacteriaceae</taxon>
        <taxon>Flavivirga</taxon>
    </lineage>
</organism>
<name>A0A4S1DZI7_9FLAO</name>
<protein>
    <submittedName>
        <fullName evidence="1">Uncharacterized protein</fullName>
    </submittedName>
</protein>
<evidence type="ECO:0000313" key="2">
    <source>
        <dbReference type="Proteomes" id="UP000307602"/>
    </source>
</evidence>
<dbReference type="RefSeq" id="WP_135876487.1">
    <property type="nucleotide sequence ID" value="NZ_SRSO01000007.1"/>
</dbReference>